<sequence>MSATATLTMEAGPSNYELSSISAPPAAVNYSSKKTNRLSNPDSISIAINTNPPSGKSPADIDIESQPPSPRDSDIPPDGAVTAHNTAMEKNVRWKTAATFFSLWMAGFQDGSTGALIPYLKIRYDIGLAFVALVYISTFLGWFTAAMVNVHLIGRLGMGGVLFAGSILQLVQYSLQCWQPPYPLFVVAFFVGGIGVAVQDAQTNTFNANLPRAHIFLGLGHGCYGLGALVSPLVATAIANTTSDFRYWYYFYFAAVGLAVINTIFIGITFREVIFPPLMQKLTGKAGSSPVLARSDKKTSKESHKDFKEIISRKEVWILAAYFFAYVGAEVTAGGWVVEFMIEVRKGKPSQVGYIASAFWGGLTLGRFVLAEPTNRYGERRMVLLYTAIAIAIELVFWFVPSIPVGGVMIGLLGFFIGPFFPVGISLASKLLPRNLHAGAIGFMSIFGSGGGAVFPFITGAIASKKGVQVLQPILCALFVVQVLLWISIPRVRKAAA</sequence>
<feature type="transmembrane region" description="Helical" evidence="6">
    <location>
        <begin position="316"/>
        <end position="338"/>
    </location>
</feature>
<feature type="transmembrane region" description="Helical" evidence="6">
    <location>
        <begin position="382"/>
        <end position="400"/>
    </location>
</feature>
<dbReference type="OrthoDB" id="413079at2759"/>
<dbReference type="AlphaFoldDB" id="S8AEK0"/>
<dbReference type="PANTHER" id="PTHR23514">
    <property type="entry name" value="BYPASS OF STOP CODON PROTEIN 6"/>
    <property type="match status" value="1"/>
</dbReference>
<dbReference type="GO" id="GO:0022857">
    <property type="term" value="F:transmembrane transporter activity"/>
    <property type="evidence" value="ECO:0007669"/>
    <property type="project" value="InterPro"/>
</dbReference>
<evidence type="ECO:0000256" key="5">
    <source>
        <dbReference type="SAM" id="MobiDB-lite"/>
    </source>
</evidence>
<feature type="transmembrane region" description="Helical" evidence="6">
    <location>
        <begin position="470"/>
        <end position="489"/>
    </location>
</feature>
<feature type="transmembrane region" description="Helical" evidence="6">
    <location>
        <begin position="406"/>
        <end position="428"/>
    </location>
</feature>
<protein>
    <recommendedName>
        <fullName evidence="7">Major facilitator superfamily (MFS) profile domain-containing protein</fullName>
    </recommendedName>
</protein>
<dbReference type="EMBL" id="AQGS01000467">
    <property type="protein sequence ID" value="EPS39576.1"/>
    <property type="molecule type" value="Genomic_DNA"/>
</dbReference>
<dbReference type="InterPro" id="IPR020846">
    <property type="entry name" value="MFS_dom"/>
</dbReference>
<feature type="transmembrane region" description="Helical" evidence="6">
    <location>
        <begin position="126"/>
        <end position="145"/>
    </location>
</feature>
<dbReference type="InterPro" id="IPR036259">
    <property type="entry name" value="MFS_trans_sf"/>
</dbReference>
<dbReference type="FunFam" id="1.20.1250.20:FF:000286">
    <property type="entry name" value="MFS efflux transporter"/>
    <property type="match status" value="1"/>
</dbReference>
<evidence type="ECO:0000313" key="8">
    <source>
        <dbReference type="EMBL" id="EPS39576.1"/>
    </source>
</evidence>
<dbReference type="Gene3D" id="1.20.1250.20">
    <property type="entry name" value="MFS general substrate transporter like domains"/>
    <property type="match status" value="2"/>
</dbReference>
<evidence type="ECO:0000256" key="2">
    <source>
        <dbReference type="ARBA" id="ARBA00022692"/>
    </source>
</evidence>
<name>S8AEK0_DACHA</name>
<keyword evidence="4 6" id="KW-0472">Membrane</keyword>
<organism evidence="8 9">
    <name type="scientific">Dactylellina haptotyla (strain CBS 200.50)</name>
    <name type="common">Nematode-trapping fungus</name>
    <name type="synonym">Monacrosporium haptotylum</name>
    <dbReference type="NCBI Taxonomy" id="1284197"/>
    <lineage>
        <taxon>Eukaryota</taxon>
        <taxon>Fungi</taxon>
        <taxon>Dikarya</taxon>
        <taxon>Ascomycota</taxon>
        <taxon>Pezizomycotina</taxon>
        <taxon>Orbiliomycetes</taxon>
        <taxon>Orbiliales</taxon>
        <taxon>Orbiliaceae</taxon>
        <taxon>Dactylellina</taxon>
    </lineage>
</organism>
<evidence type="ECO:0000256" key="1">
    <source>
        <dbReference type="ARBA" id="ARBA00004141"/>
    </source>
</evidence>
<comment type="caution">
    <text evidence="8">The sequence shown here is derived from an EMBL/GenBank/DDBJ whole genome shotgun (WGS) entry which is preliminary data.</text>
</comment>
<dbReference type="HOGENOM" id="CLU_021993_0_0_1"/>
<dbReference type="GO" id="GO:0016020">
    <property type="term" value="C:membrane"/>
    <property type="evidence" value="ECO:0007669"/>
    <property type="project" value="UniProtKB-SubCell"/>
</dbReference>
<dbReference type="OMA" id="VEFMIEV"/>
<feature type="transmembrane region" description="Helical" evidence="6">
    <location>
        <begin position="182"/>
        <end position="201"/>
    </location>
</feature>
<feature type="compositionally biased region" description="Polar residues" evidence="5">
    <location>
        <begin position="29"/>
        <end position="54"/>
    </location>
</feature>
<dbReference type="STRING" id="1284197.S8AEK0"/>
<evidence type="ECO:0000259" key="7">
    <source>
        <dbReference type="PROSITE" id="PS50850"/>
    </source>
</evidence>
<proteinExistence type="predicted"/>
<dbReference type="SUPFAM" id="SSF103473">
    <property type="entry name" value="MFS general substrate transporter"/>
    <property type="match status" value="1"/>
</dbReference>
<keyword evidence="3 6" id="KW-1133">Transmembrane helix</keyword>
<dbReference type="Pfam" id="PF07690">
    <property type="entry name" value="MFS_1"/>
    <property type="match status" value="1"/>
</dbReference>
<feature type="domain" description="Major facilitator superfamily (MFS) profile" evidence="7">
    <location>
        <begin position="95"/>
        <end position="493"/>
    </location>
</feature>
<keyword evidence="2 6" id="KW-0812">Transmembrane</keyword>
<feature type="transmembrane region" description="Helical" evidence="6">
    <location>
        <begin position="440"/>
        <end position="464"/>
    </location>
</feature>
<dbReference type="eggNOG" id="ENOG502QU6M">
    <property type="taxonomic scope" value="Eukaryota"/>
</dbReference>
<dbReference type="InterPro" id="IPR051788">
    <property type="entry name" value="MFS_Transporter"/>
</dbReference>
<feature type="transmembrane region" description="Helical" evidence="6">
    <location>
        <begin position="213"/>
        <end position="235"/>
    </location>
</feature>
<evidence type="ECO:0000256" key="4">
    <source>
        <dbReference type="ARBA" id="ARBA00023136"/>
    </source>
</evidence>
<gene>
    <name evidence="8" type="ORF">H072_6646</name>
</gene>
<feature type="region of interest" description="Disordered" evidence="5">
    <location>
        <begin position="1"/>
        <end position="82"/>
    </location>
</feature>
<evidence type="ECO:0000313" key="9">
    <source>
        <dbReference type="Proteomes" id="UP000015100"/>
    </source>
</evidence>
<reference evidence="9" key="2">
    <citation type="submission" date="2013-04" db="EMBL/GenBank/DDBJ databases">
        <title>Genomic mechanisms accounting for the adaptation to parasitism in nematode-trapping fungi.</title>
        <authorList>
            <person name="Ahren D.G."/>
        </authorList>
    </citation>
    <scope>NUCLEOTIDE SEQUENCE [LARGE SCALE GENOMIC DNA]</scope>
    <source>
        <strain evidence="9">CBS 200.50</strain>
    </source>
</reference>
<dbReference type="PANTHER" id="PTHR23514:SF15">
    <property type="entry name" value="TRANSPORTER, PUTATIVE (AFU_ORTHOLOGUE AFUA_8G05090)-RELATED"/>
    <property type="match status" value="1"/>
</dbReference>
<evidence type="ECO:0000256" key="3">
    <source>
        <dbReference type="ARBA" id="ARBA00022989"/>
    </source>
</evidence>
<evidence type="ECO:0000256" key="6">
    <source>
        <dbReference type="SAM" id="Phobius"/>
    </source>
</evidence>
<accession>S8AEK0</accession>
<dbReference type="PROSITE" id="PS50850">
    <property type="entry name" value="MFS"/>
    <property type="match status" value="1"/>
</dbReference>
<feature type="transmembrane region" description="Helical" evidence="6">
    <location>
        <begin position="247"/>
        <end position="270"/>
    </location>
</feature>
<feature type="transmembrane region" description="Helical" evidence="6">
    <location>
        <begin position="152"/>
        <end position="170"/>
    </location>
</feature>
<reference evidence="8 9" key="1">
    <citation type="journal article" date="2013" name="PLoS Genet.">
        <title>Genomic mechanisms accounting for the adaptation to parasitism in nematode-trapping fungi.</title>
        <authorList>
            <person name="Meerupati T."/>
            <person name="Andersson K.M."/>
            <person name="Friman E."/>
            <person name="Kumar D."/>
            <person name="Tunlid A."/>
            <person name="Ahren D."/>
        </authorList>
    </citation>
    <scope>NUCLEOTIDE SEQUENCE [LARGE SCALE GENOMIC DNA]</scope>
    <source>
        <strain evidence="8 9">CBS 200.50</strain>
    </source>
</reference>
<dbReference type="Proteomes" id="UP000015100">
    <property type="component" value="Unassembled WGS sequence"/>
</dbReference>
<dbReference type="InterPro" id="IPR011701">
    <property type="entry name" value="MFS"/>
</dbReference>
<comment type="subcellular location">
    <subcellularLocation>
        <location evidence="1">Membrane</location>
        <topology evidence="1">Multi-pass membrane protein</topology>
    </subcellularLocation>
</comment>
<keyword evidence="9" id="KW-1185">Reference proteome</keyword>